<name>A0AA89C009_PINIB</name>
<proteinExistence type="predicted"/>
<keyword evidence="1" id="KW-0812">Transmembrane</keyword>
<dbReference type="EMBL" id="VSWD01000010">
    <property type="protein sequence ID" value="KAK3089052.1"/>
    <property type="molecule type" value="Genomic_DNA"/>
</dbReference>
<keyword evidence="1" id="KW-0472">Membrane</keyword>
<comment type="caution">
    <text evidence="2">The sequence shown here is derived from an EMBL/GenBank/DDBJ whole genome shotgun (WGS) entry which is preliminary data.</text>
</comment>
<dbReference type="AlphaFoldDB" id="A0AA89C009"/>
<gene>
    <name evidence="2" type="ORF">FSP39_000418</name>
</gene>
<evidence type="ECO:0000313" key="3">
    <source>
        <dbReference type="Proteomes" id="UP001186944"/>
    </source>
</evidence>
<feature type="transmembrane region" description="Helical" evidence="1">
    <location>
        <begin position="55"/>
        <end position="75"/>
    </location>
</feature>
<dbReference type="Proteomes" id="UP001186944">
    <property type="component" value="Unassembled WGS sequence"/>
</dbReference>
<organism evidence="2 3">
    <name type="scientific">Pinctada imbricata</name>
    <name type="common">Atlantic pearl-oyster</name>
    <name type="synonym">Pinctada martensii</name>
    <dbReference type="NCBI Taxonomy" id="66713"/>
    <lineage>
        <taxon>Eukaryota</taxon>
        <taxon>Metazoa</taxon>
        <taxon>Spiralia</taxon>
        <taxon>Lophotrochozoa</taxon>
        <taxon>Mollusca</taxon>
        <taxon>Bivalvia</taxon>
        <taxon>Autobranchia</taxon>
        <taxon>Pteriomorphia</taxon>
        <taxon>Pterioida</taxon>
        <taxon>Pterioidea</taxon>
        <taxon>Pteriidae</taxon>
        <taxon>Pinctada</taxon>
    </lineage>
</organism>
<reference evidence="2" key="1">
    <citation type="submission" date="2019-08" db="EMBL/GenBank/DDBJ databases">
        <title>The improved chromosome-level genome for the pearl oyster Pinctada fucata martensii using PacBio sequencing and Hi-C.</title>
        <authorList>
            <person name="Zheng Z."/>
        </authorList>
    </citation>
    <scope>NUCLEOTIDE SEQUENCE</scope>
    <source>
        <strain evidence="2">ZZ-2019</strain>
        <tissue evidence="2">Adductor muscle</tissue>
    </source>
</reference>
<keyword evidence="1" id="KW-1133">Transmembrane helix</keyword>
<protein>
    <submittedName>
        <fullName evidence="2">Uncharacterized protein</fullName>
    </submittedName>
</protein>
<accession>A0AA89C009</accession>
<evidence type="ECO:0000313" key="2">
    <source>
        <dbReference type="EMBL" id="KAK3089052.1"/>
    </source>
</evidence>
<evidence type="ECO:0000256" key="1">
    <source>
        <dbReference type="SAM" id="Phobius"/>
    </source>
</evidence>
<keyword evidence="3" id="KW-1185">Reference proteome</keyword>
<sequence length="143" mass="16078">MGNSTKSIELLKLIYHACVLANDTSKNCDIKIEIANQKNPSKNVTSSFENGDDGAVLYIVAVLVFYSAGIVIMLIKYSKSERKQMEEEAALDFFFRGMPLGKSTKEHHVNSVAIRAFHTLTHASYESCRKNDHHQRTLLETDV</sequence>